<dbReference type="SUPFAM" id="SSF54928">
    <property type="entry name" value="RNA-binding domain, RBD"/>
    <property type="match status" value="1"/>
</dbReference>
<accession>A0A3G2S2K1</accession>
<dbReference type="InterPro" id="IPR034148">
    <property type="entry name" value="NCBP2_RRM"/>
</dbReference>
<dbReference type="AlphaFoldDB" id="A0A3G2S2K1"/>
<dbReference type="PANTHER" id="PTHR18847:SF0">
    <property type="entry name" value="NUCLEAR CAP-BINDING PROTEIN SUBUNIT 2"/>
    <property type="match status" value="1"/>
</dbReference>
<dbReference type="VEuPathDB" id="FungiDB:DNF11_1046"/>
<evidence type="ECO:0000256" key="2">
    <source>
        <dbReference type="ARBA" id="ARBA00010725"/>
    </source>
</evidence>
<dbReference type="OrthoDB" id="201398at2759"/>
<evidence type="ECO:0000313" key="12">
    <source>
        <dbReference type="Proteomes" id="UP000269793"/>
    </source>
</evidence>
<evidence type="ECO:0000256" key="6">
    <source>
        <dbReference type="ARBA" id="ARBA00023242"/>
    </source>
</evidence>
<dbReference type="FunFam" id="3.30.70.330:FF:000399">
    <property type="entry name" value="Nuclear cap-binding protein subunit 2"/>
    <property type="match status" value="1"/>
</dbReference>
<dbReference type="InterPro" id="IPR000504">
    <property type="entry name" value="RRM_dom"/>
</dbReference>
<dbReference type="GO" id="GO:0005846">
    <property type="term" value="C:nuclear cap binding complex"/>
    <property type="evidence" value="ECO:0007669"/>
    <property type="project" value="InterPro"/>
</dbReference>
<dbReference type="Pfam" id="PF00076">
    <property type="entry name" value="RRM_1"/>
    <property type="match status" value="1"/>
</dbReference>
<dbReference type="CDD" id="cd12240">
    <property type="entry name" value="RRM_NCBP2"/>
    <property type="match status" value="1"/>
</dbReference>
<dbReference type="GO" id="GO:0005634">
    <property type="term" value="C:nucleus"/>
    <property type="evidence" value="ECO:0007669"/>
    <property type="project" value="UniProtKB-SubCell"/>
</dbReference>
<keyword evidence="5 8" id="KW-0508">mRNA splicing</keyword>
<dbReference type="SMART" id="SM00360">
    <property type="entry name" value="RRM"/>
    <property type="match status" value="1"/>
</dbReference>
<keyword evidence="4 7" id="KW-0694">RNA-binding</keyword>
<dbReference type="EMBL" id="CP033149">
    <property type="protein sequence ID" value="AYO41996.1"/>
    <property type="molecule type" value="Genomic_DNA"/>
</dbReference>
<comment type="subcellular location">
    <subcellularLocation>
        <location evidence="1 8">Nucleus</location>
    </subcellularLocation>
</comment>
<protein>
    <recommendedName>
        <fullName evidence="8">Nuclear cap-binding protein subunit 2</fullName>
    </recommendedName>
    <alternativeName>
        <fullName evidence="8">20 kDa nuclear cap-binding protein</fullName>
    </alternativeName>
</protein>
<feature type="region of interest" description="Disordered" evidence="9">
    <location>
        <begin position="121"/>
        <end position="250"/>
    </location>
</feature>
<dbReference type="Gene3D" id="3.30.70.330">
    <property type="match status" value="1"/>
</dbReference>
<evidence type="ECO:0000256" key="1">
    <source>
        <dbReference type="ARBA" id="ARBA00004123"/>
    </source>
</evidence>
<evidence type="ECO:0000256" key="4">
    <source>
        <dbReference type="ARBA" id="ARBA00022884"/>
    </source>
</evidence>
<dbReference type="STRING" id="425264.A0A3G2S2K1"/>
<feature type="compositionally biased region" description="Basic and acidic residues" evidence="9">
    <location>
        <begin position="134"/>
        <end position="144"/>
    </location>
</feature>
<evidence type="ECO:0000256" key="3">
    <source>
        <dbReference type="ARBA" id="ARBA00022664"/>
    </source>
</evidence>
<name>A0A3G2S2K1_MALR7</name>
<evidence type="ECO:0000256" key="9">
    <source>
        <dbReference type="SAM" id="MobiDB-lite"/>
    </source>
</evidence>
<dbReference type="PROSITE" id="PS50102">
    <property type="entry name" value="RRM"/>
    <property type="match status" value="1"/>
</dbReference>
<feature type="compositionally biased region" description="Basic and acidic residues" evidence="9">
    <location>
        <begin position="236"/>
        <end position="250"/>
    </location>
</feature>
<keyword evidence="3 8" id="KW-0507">mRNA processing</keyword>
<proteinExistence type="inferred from homology"/>
<dbReference type="GO" id="GO:0000339">
    <property type="term" value="F:RNA cap binding"/>
    <property type="evidence" value="ECO:0007669"/>
    <property type="project" value="InterPro"/>
</dbReference>
<feature type="compositionally biased region" description="Basic and acidic residues" evidence="9">
    <location>
        <begin position="153"/>
        <end position="180"/>
    </location>
</feature>
<evidence type="ECO:0000256" key="7">
    <source>
        <dbReference type="PROSITE-ProRule" id="PRU00176"/>
    </source>
</evidence>
<dbReference type="Proteomes" id="UP000269793">
    <property type="component" value="Chromosome II"/>
</dbReference>
<dbReference type="InterPro" id="IPR035979">
    <property type="entry name" value="RBD_domain_sf"/>
</dbReference>
<keyword evidence="6 8" id="KW-0539">Nucleus</keyword>
<gene>
    <name evidence="11" type="primary">NCBP2</name>
    <name evidence="11" type="ORF">DNF11_1046</name>
</gene>
<sequence length="250" mass="28584">MSHIVEHLNAPSSYRDSRARSSAHEQQMALAQSATLYIGNLSFYTTEEQMYELFARVTNVTGGGGIKRIIMGLDRNTKTPCGFAFVEFYTHDEAVDCMRFVSGTKLDERVIRCDLDPGYRDGRQYGRGRSGGQVRDEYRQEYDAGRGGWGHNRMREEEERKRIEEQQKRESERHERREEVYQESQGAIDAHKAPAGADAEYYETERSQRAGPEATMDDTAMSAKRQRDEDDYADAAAHDSSDAKNPRTEE</sequence>
<feature type="region of interest" description="Disordered" evidence="9">
    <location>
        <begin position="1"/>
        <end position="21"/>
    </location>
</feature>
<reference evidence="11 12" key="1">
    <citation type="submission" date="2018-10" db="EMBL/GenBank/DDBJ databases">
        <title>Complete genome sequence of Malassezia restricta CBS 7877.</title>
        <authorList>
            <person name="Morand S.C."/>
            <person name="Bertignac M."/>
            <person name="Iltis A."/>
            <person name="Kolder I."/>
            <person name="Pirovano W."/>
            <person name="Jourdain R."/>
            <person name="Clavaud C."/>
        </authorList>
    </citation>
    <scope>NUCLEOTIDE SEQUENCE [LARGE SCALE GENOMIC DNA]</scope>
    <source>
        <strain evidence="11 12">CBS 7877</strain>
    </source>
</reference>
<dbReference type="PANTHER" id="PTHR18847">
    <property type="entry name" value="20 KD NUCLEAR CAP BINDING PROTEIN"/>
    <property type="match status" value="1"/>
</dbReference>
<dbReference type="GO" id="GO:0045292">
    <property type="term" value="P:mRNA cis splicing, via spliceosome"/>
    <property type="evidence" value="ECO:0007669"/>
    <property type="project" value="InterPro"/>
</dbReference>
<evidence type="ECO:0000259" key="10">
    <source>
        <dbReference type="PROSITE" id="PS50102"/>
    </source>
</evidence>
<organism evidence="11 12">
    <name type="scientific">Malassezia restricta (strain ATCC 96810 / NBRC 103918 / CBS 7877)</name>
    <name type="common">Seborrheic dermatitis infection agent</name>
    <dbReference type="NCBI Taxonomy" id="425264"/>
    <lineage>
        <taxon>Eukaryota</taxon>
        <taxon>Fungi</taxon>
        <taxon>Dikarya</taxon>
        <taxon>Basidiomycota</taxon>
        <taxon>Ustilaginomycotina</taxon>
        <taxon>Malasseziomycetes</taxon>
        <taxon>Malasseziales</taxon>
        <taxon>Malasseziaceae</taxon>
        <taxon>Malassezia</taxon>
    </lineage>
</organism>
<feature type="domain" description="RRM" evidence="10">
    <location>
        <begin position="34"/>
        <end position="118"/>
    </location>
</feature>
<evidence type="ECO:0000313" key="11">
    <source>
        <dbReference type="EMBL" id="AYO41996.1"/>
    </source>
</evidence>
<evidence type="ECO:0000256" key="8">
    <source>
        <dbReference type="RuleBase" id="RU364036"/>
    </source>
</evidence>
<dbReference type="InterPro" id="IPR027157">
    <property type="entry name" value="NCBP2"/>
</dbReference>
<evidence type="ECO:0000256" key="5">
    <source>
        <dbReference type="ARBA" id="ARBA00023187"/>
    </source>
</evidence>
<dbReference type="InterPro" id="IPR012677">
    <property type="entry name" value="Nucleotide-bd_a/b_plait_sf"/>
</dbReference>
<keyword evidence="12" id="KW-1185">Reference proteome</keyword>
<comment type="similarity">
    <text evidence="2 8">Belongs to the RRM NCBP2 family.</text>
</comment>